<dbReference type="RefSeq" id="WP_124396431.1">
    <property type="nucleotide sequence ID" value="NZ_BHYM01000117.1"/>
</dbReference>
<evidence type="ECO:0000313" key="4">
    <source>
        <dbReference type="Proteomes" id="UP000287519"/>
    </source>
</evidence>
<protein>
    <submittedName>
        <fullName evidence="3">Probable epoxide hydrolase ephC</fullName>
    </submittedName>
</protein>
<dbReference type="Proteomes" id="UP000287519">
    <property type="component" value="Unassembled WGS sequence"/>
</dbReference>
<comment type="caution">
    <text evidence="3">The sequence shown here is derived from an EMBL/GenBank/DDBJ whole genome shotgun (WGS) entry which is preliminary data.</text>
</comment>
<dbReference type="Pfam" id="PF00561">
    <property type="entry name" value="Abhydrolase_1"/>
    <property type="match status" value="1"/>
</dbReference>
<accession>A0A402CMX5</accession>
<dbReference type="GO" id="GO:0016787">
    <property type="term" value="F:hydrolase activity"/>
    <property type="evidence" value="ECO:0007669"/>
    <property type="project" value="UniProtKB-KW"/>
</dbReference>
<dbReference type="SUPFAM" id="SSF53474">
    <property type="entry name" value="alpha/beta-Hydrolases"/>
    <property type="match status" value="1"/>
</dbReference>
<keyword evidence="4" id="KW-1185">Reference proteome</keyword>
<dbReference type="OrthoDB" id="2987348at2"/>
<dbReference type="InterPro" id="IPR029058">
    <property type="entry name" value="AB_hydrolase_fold"/>
</dbReference>
<keyword evidence="1 3" id="KW-0378">Hydrolase</keyword>
<name>A0A402CMX5_RHOWR</name>
<proteinExistence type="predicted"/>
<evidence type="ECO:0000259" key="2">
    <source>
        <dbReference type="Pfam" id="PF00561"/>
    </source>
</evidence>
<dbReference type="Gene3D" id="3.40.50.1820">
    <property type="entry name" value="alpha/beta hydrolase"/>
    <property type="match status" value="1"/>
</dbReference>
<dbReference type="AlphaFoldDB" id="A0A402CMX5"/>
<dbReference type="PRINTS" id="PR00412">
    <property type="entry name" value="EPOXHYDRLASE"/>
</dbReference>
<feature type="domain" description="AB hydrolase-1" evidence="2">
    <location>
        <begin position="32"/>
        <end position="281"/>
    </location>
</feature>
<reference evidence="3 4" key="1">
    <citation type="submission" date="2018-11" db="EMBL/GenBank/DDBJ databases">
        <title>Microbial catabolism of amino acid.</title>
        <authorList>
            <person name="Hibi M."/>
            <person name="Ogawa J."/>
        </authorList>
    </citation>
    <scope>NUCLEOTIDE SEQUENCE [LARGE SCALE GENOMIC DNA]</scope>
    <source>
        <strain evidence="3 4">C31-06</strain>
    </source>
</reference>
<evidence type="ECO:0000256" key="1">
    <source>
        <dbReference type="ARBA" id="ARBA00022801"/>
    </source>
</evidence>
<dbReference type="EMBL" id="BHYM01000117">
    <property type="protein sequence ID" value="GCE44911.1"/>
    <property type="molecule type" value="Genomic_DNA"/>
</dbReference>
<dbReference type="InterPro" id="IPR000073">
    <property type="entry name" value="AB_hydrolase_1"/>
</dbReference>
<evidence type="ECO:0000313" key="3">
    <source>
        <dbReference type="EMBL" id="GCE44911.1"/>
    </source>
</evidence>
<dbReference type="InterPro" id="IPR000639">
    <property type="entry name" value="Epox_hydrolase-like"/>
</dbReference>
<sequence>MKEIRIDLPTVTLRSLTWAPVGGAPDDAPLAVLLHGFPDTALTWRHLGPALAAEGWRVVAPFTRGYAPSGISSDGAGHIAALMDDAVGIHRALGGGPDAALVGHDWGAITANALAAHPDSPFSRVVALAVPPFVSLRSAAMLQALPRQLRNSWYIAFNRLPVLPERTLDRVVPRLWRTWSPGYEASADLPAVLAAIADPAHRRAVVGYYRALTSPFRPPPRYRAWRGAEMQLPRMPILYLHGAQDGCLDPRLAALAAAHLPPGSETGLIDGAGHFLQLEQPDEVNRRVLEFLGSPEGTQDGKPAAPSL</sequence>
<dbReference type="PANTHER" id="PTHR43329">
    <property type="entry name" value="EPOXIDE HYDROLASE"/>
    <property type="match status" value="1"/>
</dbReference>
<gene>
    <name evidence="3" type="ORF">Rhow_000537</name>
</gene>
<organism evidence="3 4">
    <name type="scientific">Rhodococcus wratislaviensis</name>
    <name type="common">Tsukamurella wratislaviensis</name>
    <dbReference type="NCBI Taxonomy" id="44752"/>
    <lineage>
        <taxon>Bacteria</taxon>
        <taxon>Bacillati</taxon>
        <taxon>Actinomycetota</taxon>
        <taxon>Actinomycetes</taxon>
        <taxon>Mycobacteriales</taxon>
        <taxon>Nocardiaceae</taxon>
        <taxon>Rhodococcus</taxon>
    </lineage>
</organism>